<dbReference type="Proteomes" id="UP000503349">
    <property type="component" value="Chromosome 9"/>
</dbReference>
<accession>A0A6G1PTJ2</accession>
<dbReference type="AlphaFoldDB" id="A0A6G1PTJ2"/>
<reference evidence="1 2" key="1">
    <citation type="submission" date="2019-02" db="EMBL/GenBank/DDBJ databases">
        <title>Opniocepnalus argus genome.</title>
        <authorList>
            <person name="Zhou C."/>
            <person name="Xiao S."/>
        </authorList>
    </citation>
    <scope>NUCLEOTIDE SEQUENCE [LARGE SCALE GENOMIC DNA]</scope>
    <source>
        <strain evidence="1">OARG1902GOOAL</strain>
        <tissue evidence="1">Muscle</tissue>
    </source>
</reference>
<evidence type="ECO:0000313" key="1">
    <source>
        <dbReference type="EMBL" id="KAF3693651.1"/>
    </source>
</evidence>
<organism evidence="1 2">
    <name type="scientific">Channa argus</name>
    <name type="common">Northern snakehead</name>
    <name type="synonym">Ophicephalus argus</name>
    <dbReference type="NCBI Taxonomy" id="215402"/>
    <lineage>
        <taxon>Eukaryota</taxon>
        <taxon>Metazoa</taxon>
        <taxon>Chordata</taxon>
        <taxon>Craniata</taxon>
        <taxon>Vertebrata</taxon>
        <taxon>Euteleostomi</taxon>
        <taxon>Actinopterygii</taxon>
        <taxon>Neopterygii</taxon>
        <taxon>Teleostei</taxon>
        <taxon>Neoteleostei</taxon>
        <taxon>Acanthomorphata</taxon>
        <taxon>Anabantaria</taxon>
        <taxon>Anabantiformes</taxon>
        <taxon>Channoidei</taxon>
        <taxon>Channidae</taxon>
        <taxon>Channa</taxon>
    </lineage>
</organism>
<sequence>MTGRGIRVFVVGTKPLHMIQTTPCCVTLATTRSWLSRRSQRVQAERVGETPPDVLGARAAIQAALAFPSAPPCCPPLCA</sequence>
<name>A0A6G1PTJ2_CHAAH</name>
<protein>
    <submittedName>
        <fullName evidence="1">Uncharacterized protein</fullName>
    </submittedName>
</protein>
<keyword evidence="2" id="KW-1185">Reference proteome</keyword>
<gene>
    <name evidence="1" type="ORF">EXN66_Car009327</name>
</gene>
<reference evidence="2" key="2">
    <citation type="submission" date="2019-02" db="EMBL/GenBank/DDBJ databases">
        <title>Opniocepnalus argus Var Kimnra genome.</title>
        <authorList>
            <person name="Zhou C."/>
            <person name="Xiao S."/>
        </authorList>
    </citation>
    <scope>NUCLEOTIDE SEQUENCE [LARGE SCALE GENOMIC DNA]</scope>
</reference>
<proteinExistence type="predicted"/>
<evidence type="ECO:0000313" key="2">
    <source>
        <dbReference type="Proteomes" id="UP000503349"/>
    </source>
</evidence>
<dbReference type="EMBL" id="CM015720">
    <property type="protein sequence ID" value="KAF3693651.1"/>
    <property type="molecule type" value="Genomic_DNA"/>
</dbReference>